<feature type="signal peptide" evidence="3">
    <location>
        <begin position="1"/>
        <end position="19"/>
    </location>
</feature>
<keyword evidence="2" id="KW-0812">Transmembrane</keyword>
<evidence type="ECO:0000256" key="1">
    <source>
        <dbReference type="SAM" id="MobiDB-lite"/>
    </source>
</evidence>
<evidence type="ECO:0000259" key="4">
    <source>
        <dbReference type="PROSITE" id="PS51767"/>
    </source>
</evidence>
<dbReference type="Gene3D" id="2.40.70.10">
    <property type="entry name" value="Acid Proteases"/>
    <property type="match status" value="1"/>
</dbReference>
<dbReference type="Proteomes" id="UP001220324">
    <property type="component" value="Unassembled WGS sequence"/>
</dbReference>
<keyword evidence="3" id="KW-0732">Signal</keyword>
<evidence type="ECO:0000313" key="6">
    <source>
        <dbReference type="Proteomes" id="UP001220324"/>
    </source>
</evidence>
<feature type="region of interest" description="Disordered" evidence="1">
    <location>
        <begin position="571"/>
        <end position="659"/>
    </location>
</feature>
<dbReference type="Pfam" id="PF00026">
    <property type="entry name" value="Asp"/>
    <property type="match status" value="1"/>
</dbReference>
<dbReference type="PROSITE" id="PS51767">
    <property type="entry name" value="PEPTIDASE_A1"/>
    <property type="match status" value="1"/>
</dbReference>
<dbReference type="AlphaFoldDB" id="A0AAD6D408"/>
<gene>
    <name evidence="5" type="ORF">N7494_002626</name>
</gene>
<organism evidence="5 6">
    <name type="scientific">Penicillium frequentans</name>
    <dbReference type="NCBI Taxonomy" id="3151616"/>
    <lineage>
        <taxon>Eukaryota</taxon>
        <taxon>Fungi</taxon>
        <taxon>Dikarya</taxon>
        <taxon>Ascomycota</taxon>
        <taxon>Pezizomycotina</taxon>
        <taxon>Eurotiomycetes</taxon>
        <taxon>Eurotiomycetidae</taxon>
        <taxon>Eurotiales</taxon>
        <taxon>Aspergillaceae</taxon>
        <taxon>Penicillium</taxon>
    </lineage>
</organism>
<evidence type="ECO:0000256" key="2">
    <source>
        <dbReference type="SAM" id="Phobius"/>
    </source>
</evidence>
<dbReference type="SUPFAM" id="SSF50630">
    <property type="entry name" value="Acid proteases"/>
    <property type="match status" value="1"/>
</dbReference>
<dbReference type="InterPro" id="IPR021109">
    <property type="entry name" value="Peptidase_aspartic_dom_sf"/>
</dbReference>
<accession>A0AAD6D408</accession>
<evidence type="ECO:0000256" key="3">
    <source>
        <dbReference type="SAM" id="SignalP"/>
    </source>
</evidence>
<comment type="caution">
    <text evidence="5">The sequence shown here is derived from an EMBL/GenBank/DDBJ whole genome shotgun (WGS) entry which is preliminary data.</text>
</comment>
<keyword evidence="6" id="KW-1185">Reference proteome</keyword>
<reference evidence="5 6" key="1">
    <citation type="journal article" date="2023" name="IMA Fungus">
        <title>Comparative genomic study of the Penicillium genus elucidates a diverse pangenome and 15 lateral gene transfer events.</title>
        <authorList>
            <person name="Petersen C."/>
            <person name="Sorensen T."/>
            <person name="Nielsen M.R."/>
            <person name="Sondergaard T.E."/>
            <person name="Sorensen J.L."/>
            <person name="Fitzpatrick D.A."/>
            <person name="Frisvad J.C."/>
            <person name="Nielsen K.L."/>
        </authorList>
    </citation>
    <scope>NUCLEOTIDE SEQUENCE [LARGE SCALE GENOMIC DNA]</scope>
    <source>
        <strain evidence="5 6">IBT 35679</strain>
    </source>
</reference>
<keyword evidence="2" id="KW-1133">Transmembrane helix</keyword>
<proteinExistence type="predicted"/>
<feature type="transmembrane region" description="Helical" evidence="2">
    <location>
        <begin position="475"/>
        <end position="497"/>
    </location>
</feature>
<dbReference type="EMBL" id="JAQIZZ010000002">
    <property type="protein sequence ID" value="KAJ5553248.1"/>
    <property type="molecule type" value="Genomic_DNA"/>
</dbReference>
<name>A0AAD6D408_9EURO</name>
<feature type="domain" description="Peptidase A1" evidence="4">
    <location>
        <begin position="50"/>
        <end position="418"/>
    </location>
</feature>
<feature type="chain" id="PRO_5042208869" description="Peptidase A1 domain-containing protein" evidence="3">
    <location>
        <begin position="20"/>
        <end position="777"/>
    </location>
</feature>
<feature type="compositionally biased region" description="Pro residues" evidence="1">
    <location>
        <begin position="579"/>
        <end position="589"/>
    </location>
</feature>
<keyword evidence="2" id="KW-0472">Membrane</keyword>
<dbReference type="InterPro" id="IPR033121">
    <property type="entry name" value="PEPTIDASE_A1"/>
</dbReference>
<sequence length="777" mass="82968">MARGLSFALICGLSTLANAVLPNSATWSSTCYGPDGPWNAVLAALGDSKQLVALYPGDRWASTILLDSVCSTPNLTGSSCLADNAGTYNIGTSGSTYIPSDNSNDTSDMTWISGADNAFVNKFSGNAYVKQGQLGDEFYFAGMSIPNVSVTGIYEAYQTYPNGLKYPVEVGTLALGAPALSQTVGNSTYYLLEAYLWKTELIPSYSWGMHIGAAAPAIAGSLVMGGYDQARVVGNVSSQPVNSTNGLGTLDIDLYDIGLGVAEGASPWKKFSSMNGLFRRDNSSGDSSASVQIDPTRPYLYLPKDTCDAIAEQLPVTYNEGLGLYFWNTSVDQFDHITSSPAFLSFTFENNAGADSSTPNITIKVPFNLLKLTLQAPLVDQNTTYFPCHPSDEYVLGRAFLQAAFLGTNWQNGTGGGYWFFAQAPGPNLQSETITTIQVTDTTVVPGTGTWENSWSGWWNVIPKHGGGLSQGAKIGIGVGCGIAGALVICVIGLLIARCMRKKKNIDPSEDDEATELATANNATEAAGPPPDTPDVPDTPDHPGHAVGAFEQANAISYVSNAPEQADADADVHGLYGDKPPPWSPPLHPLPGQAQPVHGNGQPVSGHDRSLPGQDPIIPSYDNPMPGHPQSISEHDPTIPSYDNPMPGHPQSISEHDPTIPSYDNPMPGHDPSILEHDPTIPSYDNPMPGHLQSTSEHDPTIPSYDNPMPGHPQTTSEHDMAIPSYDNPMPGHPQTTSEHDPTIPSYDNPMPGYDQSTDHLHDDYEDHYNDYIAHIP</sequence>
<protein>
    <recommendedName>
        <fullName evidence="4">Peptidase A1 domain-containing protein</fullName>
    </recommendedName>
</protein>
<feature type="compositionally biased region" description="Low complexity" evidence="1">
    <location>
        <begin position="516"/>
        <end position="527"/>
    </location>
</feature>
<evidence type="ECO:0000313" key="5">
    <source>
        <dbReference type="EMBL" id="KAJ5553248.1"/>
    </source>
</evidence>
<feature type="region of interest" description="Disordered" evidence="1">
    <location>
        <begin position="731"/>
        <end position="754"/>
    </location>
</feature>
<feature type="region of interest" description="Disordered" evidence="1">
    <location>
        <begin position="506"/>
        <end position="546"/>
    </location>
</feature>